<sequence>MTEADQGEFEKWLMEDKANLLIYQKCGKLQNRLDQLFHDPNFQDQLSASTDICQEIPIRRRRLRLPRLQSSCFHRPLALSLIALLALLLLAAPKEVSMPVTYQSIVGEQKIVLLEDGSELTLNTDSRVSVKYQDQSRYISLQKGQVYFKVAKDQKRPFVVTFPTGRVTALGTEFDISLKNKQAIVRLLEGKVKVEPEVSLSKSLAKVTPVYLEADRKSDRATEITLSDKHPSAAVPIPRRGASEWRSGKIIFENQKLKEVLEEINRYSARRFELAAPEIGERRISGILPTSATEAIQILCEFQGLKLTDDGSYLIPAKASKLN</sequence>
<protein>
    <recommendedName>
        <fullName evidence="1">FecR protein domain-containing protein</fullName>
    </recommendedName>
</protein>
<proteinExistence type="predicted"/>
<dbReference type="Gene3D" id="3.55.50.30">
    <property type="match status" value="1"/>
</dbReference>
<evidence type="ECO:0000259" key="1">
    <source>
        <dbReference type="Pfam" id="PF04773"/>
    </source>
</evidence>
<evidence type="ECO:0000313" key="3">
    <source>
        <dbReference type="Proteomes" id="UP000319148"/>
    </source>
</evidence>
<dbReference type="AlphaFoldDB" id="A0A501PHK8"/>
<evidence type="ECO:0000313" key="2">
    <source>
        <dbReference type="EMBL" id="TPD59326.1"/>
    </source>
</evidence>
<reference evidence="3" key="1">
    <citation type="submission" date="2019-06" db="EMBL/GenBank/DDBJ databases">
        <title>The complete genome of Emcibacter congregatus ZYLT.</title>
        <authorList>
            <person name="Zhao Z."/>
        </authorList>
    </citation>
    <scope>NUCLEOTIDE SEQUENCE [LARGE SCALE GENOMIC DNA]</scope>
    <source>
        <strain evidence="3">MCCC 1A06723</strain>
    </source>
</reference>
<keyword evidence="3" id="KW-1185">Reference proteome</keyword>
<gene>
    <name evidence="2" type="ORF">FIV46_11050</name>
</gene>
<dbReference type="GO" id="GO:0016989">
    <property type="term" value="F:sigma factor antagonist activity"/>
    <property type="evidence" value="ECO:0007669"/>
    <property type="project" value="TreeGrafter"/>
</dbReference>
<name>A0A501PHK8_9PROT</name>
<organism evidence="2 3">
    <name type="scientific">Emcibacter nanhaiensis</name>
    <dbReference type="NCBI Taxonomy" id="1505037"/>
    <lineage>
        <taxon>Bacteria</taxon>
        <taxon>Pseudomonadati</taxon>
        <taxon>Pseudomonadota</taxon>
        <taxon>Alphaproteobacteria</taxon>
        <taxon>Emcibacterales</taxon>
        <taxon>Emcibacteraceae</taxon>
        <taxon>Emcibacter</taxon>
    </lineage>
</organism>
<feature type="domain" description="FecR protein" evidence="1">
    <location>
        <begin position="102"/>
        <end position="193"/>
    </location>
</feature>
<dbReference type="Pfam" id="PF04773">
    <property type="entry name" value="FecR"/>
    <property type="match status" value="1"/>
</dbReference>
<dbReference type="PANTHER" id="PTHR30273:SF2">
    <property type="entry name" value="PROTEIN FECR"/>
    <property type="match status" value="1"/>
</dbReference>
<dbReference type="InterPro" id="IPR012373">
    <property type="entry name" value="Ferrdict_sens_TM"/>
</dbReference>
<dbReference type="OrthoDB" id="7429207at2"/>
<dbReference type="EMBL" id="VFIY01000014">
    <property type="protein sequence ID" value="TPD59326.1"/>
    <property type="molecule type" value="Genomic_DNA"/>
</dbReference>
<dbReference type="PIRSF" id="PIRSF018266">
    <property type="entry name" value="FecR"/>
    <property type="match status" value="1"/>
</dbReference>
<dbReference type="Gene3D" id="2.60.120.1440">
    <property type="match status" value="1"/>
</dbReference>
<dbReference type="Proteomes" id="UP000319148">
    <property type="component" value="Unassembled WGS sequence"/>
</dbReference>
<accession>A0A501PHK8</accession>
<dbReference type="InterPro" id="IPR006860">
    <property type="entry name" value="FecR"/>
</dbReference>
<comment type="caution">
    <text evidence="2">The sequence shown here is derived from an EMBL/GenBank/DDBJ whole genome shotgun (WGS) entry which is preliminary data.</text>
</comment>
<dbReference type="PANTHER" id="PTHR30273">
    <property type="entry name" value="PERIPLASMIC SIGNAL SENSOR AND SIGMA FACTOR ACTIVATOR FECR-RELATED"/>
    <property type="match status" value="1"/>
</dbReference>